<dbReference type="EMBL" id="JAMKPW020000015">
    <property type="protein sequence ID" value="KAK8210354.1"/>
    <property type="molecule type" value="Genomic_DNA"/>
</dbReference>
<proteinExistence type="predicted"/>
<reference evidence="1" key="1">
    <citation type="submission" date="2024-02" db="EMBL/GenBank/DDBJ databases">
        <title>Metagenome Assembled Genome of Zalaria obscura JY119.</title>
        <authorList>
            <person name="Vighnesh L."/>
            <person name="Jagadeeshwari U."/>
            <person name="Venkata Ramana C."/>
            <person name="Sasikala C."/>
        </authorList>
    </citation>
    <scope>NUCLEOTIDE SEQUENCE</scope>
    <source>
        <strain evidence="1">JY119</strain>
    </source>
</reference>
<evidence type="ECO:0000313" key="1">
    <source>
        <dbReference type="EMBL" id="KAK8210354.1"/>
    </source>
</evidence>
<sequence length="383" mass="41936">MIPEDQNVQSAEPPADTDPGSVAAAAKSVNDSERQQERHVGVKRRRSLESYRALDHAQVAQSQAASPEYELTPKRRRQTGGPDSDRNSSEQHRRYTYPEEHYTSRDAWFEVQPPTQRSGEQRVVEQLRRDPQDRDLQSEPGAFGRASQQPSVAETEQYSSNMQEDHRKDDKISRKRIFTNRVKTGCHTCRYRKKKCDEGKPFCTNCLKGNFECRGYGPKSAVNDPPGGVTKGTRKKTQQKGQQDPTDYEPSVEPQALNHDHLPVMGPTGSGKFFDAALVSIGDRCIVGPGVKFCARGVPLDKGLRQGSLGVCTAKEIVVDEDCFLGADVVVCGGVRIGRGSVVAAGCVVSQVSWTLVVGSWAVPFLAEMGAGAEANLIGMGLC</sequence>
<name>A0ACC3SF35_9PEZI</name>
<keyword evidence="2" id="KW-1185">Reference proteome</keyword>
<gene>
    <name evidence="1" type="ORF">M8818_003523</name>
</gene>
<dbReference type="Proteomes" id="UP001320706">
    <property type="component" value="Unassembled WGS sequence"/>
</dbReference>
<evidence type="ECO:0000313" key="2">
    <source>
        <dbReference type="Proteomes" id="UP001320706"/>
    </source>
</evidence>
<organism evidence="1 2">
    <name type="scientific">Zalaria obscura</name>
    <dbReference type="NCBI Taxonomy" id="2024903"/>
    <lineage>
        <taxon>Eukaryota</taxon>
        <taxon>Fungi</taxon>
        <taxon>Dikarya</taxon>
        <taxon>Ascomycota</taxon>
        <taxon>Pezizomycotina</taxon>
        <taxon>Dothideomycetes</taxon>
        <taxon>Dothideomycetidae</taxon>
        <taxon>Dothideales</taxon>
        <taxon>Zalariaceae</taxon>
        <taxon>Zalaria</taxon>
    </lineage>
</organism>
<protein>
    <submittedName>
        <fullName evidence="1">Uncharacterized protein</fullName>
    </submittedName>
</protein>
<accession>A0ACC3SF35</accession>
<comment type="caution">
    <text evidence="1">The sequence shown here is derived from an EMBL/GenBank/DDBJ whole genome shotgun (WGS) entry which is preliminary data.</text>
</comment>